<proteinExistence type="predicted"/>
<dbReference type="AlphaFoldDB" id="M5U2E6"/>
<sequence>MDRRPLNERSQLAQLRKLGQNAAPMTRPADRREGQTINYSRELGGS</sequence>
<evidence type="ECO:0000313" key="3">
    <source>
        <dbReference type="Proteomes" id="UP000011885"/>
    </source>
</evidence>
<name>M5U2E6_9BACT</name>
<protein>
    <submittedName>
        <fullName evidence="2">Uncharacterized protein</fullName>
    </submittedName>
</protein>
<evidence type="ECO:0000313" key="2">
    <source>
        <dbReference type="EMBL" id="EMI55632.1"/>
    </source>
</evidence>
<gene>
    <name evidence="2" type="ORF">RSSM_02917</name>
</gene>
<dbReference type="PATRIC" id="fig|1263870.3.peg.3098"/>
<evidence type="ECO:0000256" key="1">
    <source>
        <dbReference type="SAM" id="MobiDB-lite"/>
    </source>
</evidence>
<dbReference type="EMBL" id="ANOH01000206">
    <property type="protein sequence ID" value="EMI55632.1"/>
    <property type="molecule type" value="Genomic_DNA"/>
</dbReference>
<keyword evidence="3" id="KW-1185">Reference proteome</keyword>
<dbReference type="Proteomes" id="UP000011885">
    <property type="component" value="Unassembled WGS sequence"/>
</dbReference>
<comment type="caution">
    <text evidence="2">The sequence shown here is derived from an EMBL/GenBank/DDBJ whole genome shotgun (WGS) entry which is preliminary data.</text>
</comment>
<reference evidence="2 3" key="1">
    <citation type="journal article" date="2013" name="Mar. Genomics">
        <title>Expression of sulfatases in Rhodopirellula baltica and the diversity of sulfatases in the genus Rhodopirellula.</title>
        <authorList>
            <person name="Wegner C.E."/>
            <person name="Richter-Heitmann T."/>
            <person name="Klindworth A."/>
            <person name="Klockow C."/>
            <person name="Richter M."/>
            <person name="Achstetter T."/>
            <person name="Glockner F.O."/>
            <person name="Harder J."/>
        </authorList>
    </citation>
    <scope>NUCLEOTIDE SEQUENCE [LARGE SCALE GENOMIC DNA]</scope>
    <source>
        <strain evidence="2 3">SM41</strain>
    </source>
</reference>
<feature type="region of interest" description="Disordered" evidence="1">
    <location>
        <begin position="16"/>
        <end position="46"/>
    </location>
</feature>
<accession>M5U2E6</accession>
<organism evidence="2 3">
    <name type="scientific">Rhodopirellula sallentina SM41</name>
    <dbReference type="NCBI Taxonomy" id="1263870"/>
    <lineage>
        <taxon>Bacteria</taxon>
        <taxon>Pseudomonadati</taxon>
        <taxon>Planctomycetota</taxon>
        <taxon>Planctomycetia</taxon>
        <taxon>Pirellulales</taxon>
        <taxon>Pirellulaceae</taxon>
        <taxon>Rhodopirellula</taxon>
    </lineage>
</organism>